<dbReference type="PANTHER" id="PTHR30572">
    <property type="entry name" value="MEMBRANE COMPONENT OF TRANSPORTER-RELATED"/>
    <property type="match status" value="1"/>
</dbReference>
<organism evidence="9 10">
    <name type="scientific">Anaerosphaera multitolerans</name>
    <dbReference type="NCBI Taxonomy" id="2487351"/>
    <lineage>
        <taxon>Bacteria</taxon>
        <taxon>Bacillati</taxon>
        <taxon>Bacillota</taxon>
        <taxon>Tissierellia</taxon>
        <taxon>Tissierellales</taxon>
        <taxon>Peptoniphilaceae</taxon>
        <taxon>Anaerosphaera</taxon>
    </lineage>
</organism>
<reference evidence="9 10" key="1">
    <citation type="submission" date="2018-11" db="EMBL/GenBank/DDBJ databases">
        <title>Genome sequencing and assembly of Anaerosphaera sp. nov., GS7-6-2.</title>
        <authorList>
            <person name="Rettenmaier R."/>
            <person name="Liebl W."/>
            <person name="Zverlov V."/>
        </authorList>
    </citation>
    <scope>NUCLEOTIDE SEQUENCE [LARGE SCALE GENOMIC DNA]</scope>
    <source>
        <strain evidence="9 10">GS7-6-2</strain>
    </source>
</reference>
<evidence type="ECO:0000256" key="5">
    <source>
        <dbReference type="ARBA" id="ARBA00023136"/>
    </source>
</evidence>
<proteinExistence type="inferred from homology"/>
<feature type="transmembrane region" description="Helical" evidence="7">
    <location>
        <begin position="523"/>
        <end position="541"/>
    </location>
</feature>
<keyword evidence="5 7" id="KW-0472">Membrane</keyword>
<evidence type="ECO:0000259" key="8">
    <source>
        <dbReference type="Pfam" id="PF02687"/>
    </source>
</evidence>
<evidence type="ECO:0000313" key="10">
    <source>
        <dbReference type="Proteomes" id="UP000288812"/>
    </source>
</evidence>
<feature type="transmembrane region" description="Helical" evidence="7">
    <location>
        <begin position="72"/>
        <end position="92"/>
    </location>
</feature>
<evidence type="ECO:0000256" key="4">
    <source>
        <dbReference type="ARBA" id="ARBA00022989"/>
    </source>
</evidence>
<dbReference type="InterPro" id="IPR050250">
    <property type="entry name" value="Macrolide_Exporter_MacB"/>
</dbReference>
<feature type="transmembrane region" description="Helical" evidence="7">
    <location>
        <begin position="249"/>
        <end position="270"/>
    </location>
</feature>
<sequence length="600" mass="66036">MKNYLSLIPISAKVHRRQNRMTLLCIIFAVFLVTAIFSMADMGVRMESKRLISKHGSEALQGISNNKTAQSLYISAILLFIMILIAGVLMISSSINSNVAKRTQFFGMMRCIGMSKKQIIRFVRLEALNWCKTAVPIGIILGIVITWILCAFLRFVVADEFSNMPLFGISIIGIISGIVIGVVTVLIASSSPAKKAAEVSPIAAVSGNSQNTHATKPVAITNLSKIETTLGIHHAVSAKKNFILMTSSFALSIILFLSFSVLIDFVGYIMPQSSSTSDLNISSNDGSNSIDSALLEKISNMDGVKKVYGRRNLFNIQAKVGKDKEKIDIISYDEFDLESLSKDKLLKSGSDISKVYGNNNSVLTIWDKEISLEIGDTISIGNDNFEIAGMLKYNPFNDDGSTDSKITIITSGETFKRITGIDDYSLVMIQTTKDVTDDNIMDINNILDDNYTLHDRREQRTTATYMAFVTFIYGFLAIITLVTVLNIVNSISMSVSARIKQYGVMRSIGMDERQIKKMIASEAFTYAISGCFIGCIVGLLISKGLYDTLITSHFSYAVWSIPINSIIMVLLFVCGSAIIAVYHSLKQIKNTSITEIINEL</sequence>
<feature type="transmembrane region" description="Helical" evidence="7">
    <location>
        <begin position="21"/>
        <end position="40"/>
    </location>
</feature>
<evidence type="ECO:0000256" key="7">
    <source>
        <dbReference type="SAM" id="Phobius"/>
    </source>
</evidence>
<comment type="similarity">
    <text evidence="6">Belongs to the ABC-4 integral membrane protein family.</text>
</comment>
<dbReference type="PANTHER" id="PTHR30572:SF4">
    <property type="entry name" value="ABC TRANSPORTER PERMEASE YTRF"/>
    <property type="match status" value="1"/>
</dbReference>
<keyword evidence="4 7" id="KW-1133">Transmembrane helix</keyword>
<evidence type="ECO:0000256" key="1">
    <source>
        <dbReference type="ARBA" id="ARBA00004651"/>
    </source>
</evidence>
<dbReference type="Proteomes" id="UP000288812">
    <property type="component" value="Unassembled WGS sequence"/>
</dbReference>
<evidence type="ECO:0000256" key="3">
    <source>
        <dbReference type="ARBA" id="ARBA00022692"/>
    </source>
</evidence>
<dbReference type="GO" id="GO:0022857">
    <property type="term" value="F:transmembrane transporter activity"/>
    <property type="evidence" value="ECO:0007669"/>
    <property type="project" value="TreeGrafter"/>
</dbReference>
<feature type="transmembrane region" description="Helical" evidence="7">
    <location>
        <begin position="561"/>
        <end position="582"/>
    </location>
</feature>
<feature type="transmembrane region" description="Helical" evidence="7">
    <location>
        <begin position="167"/>
        <end position="188"/>
    </location>
</feature>
<keyword evidence="10" id="KW-1185">Reference proteome</keyword>
<evidence type="ECO:0000313" key="9">
    <source>
        <dbReference type="EMBL" id="RVU54434.1"/>
    </source>
</evidence>
<dbReference type="AlphaFoldDB" id="A0A437S608"/>
<dbReference type="GO" id="GO:0005886">
    <property type="term" value="C:plasma membrane"/>
    <property type="evidence" value="ECO:0007669"/>
    <property type="project" value="UniProtKB-SubCell"/>
</dbReference>
<evidence type="ECO:0000256" key="2">
    <source>
        <dbReference type="ARBA" id="ARBA00022475"/>
    </source>
</evidence>
<accession>A0A437S608</accession>
<comment type="subcellular location">
    <subcellularLocation>
        <location evidence="1">Cell membrane</location>
        <topology evidence="1">Multi-pass membrane protein</topology>
    </subcellularLocation>
</comment>
<feature type="domain" description="ABC3 transporter permease C-terminal" evidence="8">
    <location>
        <begin position="475"/>
        <end position="586"/>
    </location>
</feature>
<keyword evidence="3 7" id="KW-0812">Transmembrane</keyword>
<dbReference type="RefSeq" id="WP_127724816.1">
    <property type="nucleotide sequence ID" value="NZ_RLIH01000010.1"/>
</dbReference>
<feature type="transmembrane region" description="Helical" evidence="7">
    <location>
        <begin position="134"/>
        <end position="155"/>
    </location>
</feature>
<evidence type="ECO:0000256" key="6">
    <source>
        <dbReference type="ARBA" id="ARBA00038076"/>
    </source>
</evidence>
<dbReference type="OrthoDB" id="1694171at2"/>
<gene>
    <name evidence="9" type="ORF">EF514_07515</name>
</gene>
<dbReference type="EMBL" id="RLIH01000010">
    <property type="protein sequence ID" value="RVU54434.1"/>
    <property type="molecule type" value="Genomic_DNA"/>
</dbReference>
<feature type="domain" description="ABC3 transporter permease C-terminal" evidence="8">
    <location>
        <begin position="78"/>
        <end position="195"/>
    </location>
</feature>
<keyword evidence="2" id="KW-1003">Cell membrane</keyword>
<comment type="caution">
    <text evidence="9">The sequence shown here is derived from an EMBL/GenBank/DDBJ whole genome shotgun (WGS) entry which is preliminary data.</text>
</comment>
<feature type="transmembrane region" description="Helical" evidence="7">
    <location>
        <begin position="465"/>
        <end position="488"/>
    </location>
</feature>
<name>A0A437S608_9FIRM</name>
<protein>
    <submittedName>
        <fullName evidence="9">ABC transporter permease</fullName>
    </submittedName>
</protein>
<dbReference type="InterPro" id="IPR003838">
    <property type="entry name" value="ABC3_permease_C"/>
</dbReference>
<dbReference type="Pfam" id="PF02687">
    <property type="entry name" value="FtsX"/>
    <property type="match status" value="2"/>
</dbReference>